<sequence>MKNAHFDAIVLPVALAHEKFGGKPVFERVQILDAGSQSHAFIGNPNFVVTTVPYPGNLEIVVDAEGKRTLKIVPKTQRSLKDISYLLFKSVLRAIDEFNTSHPDSIKTVLFDLEVIGFAPEAAAEEAEGARTAITEHRLLPEPASSSAPAAEESDPSTARRGAGS</sequence>
<name>A0A179SLA0_9HYPH</name>
<proteinExistence type="predicted"/>
<accession>A0A179SLA0</accession>
<feature type="region of interest" description="Disordered" evidence="1">
    <location>
        <begin position="138"/>
        <end position="165"/>
    </location>
</feature>
<gene>
    <name evidence="2" type="ORF">A5481_00340</name>
</gene>
<dbReference type="Proteomes" id="UP000078316">
    <property type="component" value="Unassembled WGS sequence"/>
</dbReference>
<evidence type="ECO:0000313" key="2">
    <source>
        <dbReference type="EMBL" id="OAS27810.1"/>
    </source>
</evidence>
<evidence type="ECO:0000313" key="3">
    <source>
        <dbReference type="Proteomes" id="UP000078316"/>
    </source>
</evidence>
<organism evidence="2 3">
    <name type="scientific">Methylobacterium platani</name>
    <dbReference type="NCBI Taxonomy" id="427683"/>
    <lineage>
        <taxon>Bacteria</taxon>
        <taxon>Pseudomonadati</taxon>
        <taxon>Pseudomonadota</taxon>
        <taxon>Alphaproteobacteria</taxon>
        <taxon>Hyphomicrobiales</taxon>
        <taxon>Methylobacteriaceae</taxon>
        <taxon>Methylobacterium</taxon>
    </lineage>
</organism>
<comment type="caution">
    <text evidence="2">The sequence shown here is derived from an EMBL/GenBank/DDBJ whole genome shotgun (WGS) entry which is preliminary data.</text>
</comment>
<reference evidence="2 3" key="1">
    <citation type="submission" date="2016-04" db="EMBL/GenBank/DDBJ databases">
        <authorList>
            <person name="Evans L.H."/>
            <person name="Alamgir A."/>
            <person name="Owens N."/>
            <person name="Weber N.D."/>
            <person name="Virtaneva K."/>
            <person name="Barbian K."/>
            <person name="Babar A."/>
            <person name="Rosenke K."/>
        </authorList>
    </citation>
    <scope>NUCLEOTIDE SEQUENCE [LARGE SCALE GENOMIC DNA]</scope>
    <source>
        <strain evidence="2 3">PMB02</strain>
    </source>
</reference>
<protein>
    <submittedName>
        <fullName evidence="2">Uncharacterized protein</fullName>
    </submittedName>
</protein>
<evidence type="ECO:0000256" key="1">
    <source>
        <dbReference type="SAM" id="MobiDB-lite"/>
    </source>
</evidence>
<dbReference type="EMBL" id="LWHQ01000001">
    <property type="protein sequence ID" value="OAS27810.1"/>
    <property type="molecule type" value="Genomic_DNA"/>
</dbReference>
<feature type="compositionally biased region" description="Low complexity" evidence="1">
    <location>
        <begin position="141"/>
        <end position="151"/>
    </location>
</feature>
<dbReference type="AlphaFoldDB" id="A0A179SLA0"/>